<accession>A0A9W5YF65</accession>
<dbReference type="InterPro" id="IPR011527">
    <property type="entry name" value="ABC1_TM_dom"/>
</dbReference>
<dbReference type="FunFam" id="3.40.50.300:FF:000218">
    <property type="entry name" value="Multidrug ABC transporter ATP-binding protein"/>
    <property type="match status" value="1"/>
</dbReference>
<proteinExistence type="predicted"/>
<keyword evidence="11" id="KW-1185">Reference proteome</keyword>
<evidence type="ECO:0000256" key="5">
    <source>
        <dbReference type="ARBA" id="ARBA00022989"/>
    </source>
</evidence>
<dbReference type="GO" id="GO:0015421">
    <property type="term" value="F:ABC-type oligopeptide transporter activity"/>
    <property type="evidence" value="ECO:0007669"/>
    <property type="project" value="TreeGrafter"/>
</dbReference>
<dbReference type="PROSITE" id="PS50929">
    <property type="entry name" value="ABC_TM1F"/>
    <property type="match status" value="1"/>
</dbReference>
<keyword evidence="2 7" id="KW-0812">Transmembrane</keyword>
<feature type="domain" description="ABC transporter" evidence="8">
    <location>
        <begin position="354"/>
        <end position="590"/>
    </location>
</feature>
<dbReference type="SUPFAM" id="SSF52540">
    <property type="entry name" value="P-loop containing nucleoside triphosphate hydrolases"/>
    <property type="match status" value="1"/>
</dbReference>
<dbReference type="RefSeq" id="WP_281818796.1">
    <property type="nucleotide sequence ID" value="NZ_BRLB01000019.1"/>
</dbReference>
<feature type="transmembrane region" description="Helical" evidence="7">
    <location>
        <begin position="298"/>
        <end position="320"/>
    </location>
</feature>
<feature type="transmembrane region" description="Helical" evidence="7">
    <location>
        <begin position="36"/>
        <end position="60"/>
    </location>
</feature>
<sequence>MNTNKVEDIILESYNKYKRKPLKILLAIYRGNYHKFLLSAFFYLIKHSPVWLMPIVIANIVNAVMYDEKNPWNIIGLNVGVLVFLVVLNVPMNYLHIRFSSGAIRTVEAGLRSSLIRKLQQLSMNFHKDFQSGRIQSKVIRDVEAVQNLSSQLFIGLLNIAINITVALSITAANNRFIFIFFLLTIPVASIAIVFFRARIKRQNHKFRKKIESTSARVIDMEQMISLTRAHALEDIEVRRMDDLIQNTSKEGYRLDIIQANFGSVSWAVFQLFQLGCLGFTAWLVLDKQIQAGDIVLYQSYFTNIVAQVSALIMLIPTIAKGMESISSIGEVLNDYDVEDNDGKLILEGIEGRYEFKNVKFAYPDTKGDYVIEDLSIKVKPGETVAFVGGSGAGKSTTINLLIGFNFPSAGELTIDGNNIKDINLRTYRKHIAMVPQNTILFSGSILENITYGLPSVTKEQLNEAIEAANLTELINNLPEGLDTRVGEQGNKLSGGQRQRIAIARAIIRDPKVIIFDEATSALDSVSESLILDSMNNLTNGRTTFIVAHRLSTIRQADKICVLNNGICTEYGTYDELMALKGEFYKMKKLQS</sequence>
<keyword evidence="4" id="KW-0067">ATP-binding</keyword>
<evidence type="ECO:0000256" key="3">
    <source>
        <dbReference type="ARBA" id="ARBA00022741"/>
    </source>
</evidence>
<dbReference type="AlphaFoldDB" id="A0A9W5YF65"/>
<evidence type="ECO:0000256" key="7">
    <source>
        <dbReference type="SAM" id="Phobius"/>
    </source>
</evidence>
<evidence type="ECO:0000259" key="8">
    <source>
        <dbReference type="PROSITE" id="PS50893"/>
    </source>
</evidence>
<name>A0A9W5YF65_9FIRM</name>
<gene>
    <name evidence="10" type="ORF">SH1V18_40960</name>
</gene>
<dbReference type="CDD" id="cd07346">
    <property type="entry name" value="ABC_6TM_exporters"/>
    <property type="match status" value="1"/>
</dbReference>
<dbReference type="InterPro" id="IPR039421">
    <property type="entry name" value="Type_1_exporter"/>
</dbReference>
<feature type="transmembrane region" description="Helical" evidence="7">
    <location>
        <begin position="178"/>
        <end position="200"/>
    </location>
</feature>
<evidence type="ECO:0000313" key="10">
    <source>
        <dbReference type="EMBL" id="GKX31616.1"/>
    </source>
</evidence>
<comment type="subcellular location">
    <subcellularLocation>
        <location evidence="1">Cell membrane</location>
        <topology evidence="1">Multi-pass membrane protein</topology>
    </subcellularLocation>
</comment>
<comment type="caution">
    <text evidence="10">The sequence shown here is derived from an EMBL/GenBank/DDBJ whole genome shotgun (WGS) entry which is preliminary data.</text>
</comment>
<dbReference type="Gene3D" id="3.40.50.300">
    <property type="entry name" value="P-loop containing nucleotide triphosphate hydrolases"/>
    <property type="match status" value="1"/>
</dbReference>
<evidence type="ECO:0000256" key="1">
    <source>
        <dbReference type="ARBA" id="ARBA00004651"/>
    </source>
</evidence>
<feature type="transmembrane region" description="Helical" evidence="7">
    <location>
        <begin position="72"/>
        <end position="95"/>
    </location>
</feature>
<dbReference type="InterPro" id="IPR017871">
    <property type="entry name" value="ABC_transporter-like_CS"/>
</dbReference>
<dbReference type="InterPro" id="IPR027417">
    <property type="entry name" value="P-loop_NTPase"/>
</dbReference>
<dbReference type="SUPFAM" id="SSF90123">
    <property type="entry name" value="ABC transporter transmembrane region"/>
    <property type="match status" value="1"/>
</dbReference>
<dbReference type="InterPro" id="IPR003593">
    <property type="entry name" value="AAA+_ATPase"/>
</dbReference>
<evidence type="ECO:0000259" key="9">
    <source>
        <dbReference type="PROSITE" id="PS50929"/>
    </source>
</evidence>
<dbReference type="PANTHER" id="PTHR43394:SF1">
    <property type="entry name" value="ATP-BINDING CASSETTE SUB-FAMILY B MEMBER 10, MITOCHONDRIAL"/>
    <property type="match status" value="1"/>
</dbReference>
<evidence type="ECO:0000256" key="4">
    <source>
        <dbReference type="ARBA" id="ARBA00022840"/>
    </source>
</evidence>
<dbReference type="InterPro" id="IPR003439">
    <property type="entry name" value="ABC_transporter-like_ATP-bd"/>
</dbReference>
<keyword evidence="5 7" id="KW-1133">Transmembrane helix</keyword>
<evidence type="ECO:0000313" key="11">
    <source>
        <dbReference type="Proteomes" id="UP001144256"/>
    </source>
</evidence>
<protein>
    <submittedName>
        <fullName evidence="10">ABC transporter</fullName>
    </submittedName>
</protein>
<dbReference type="SMART" id="SM00382">
    <property type="entry name" value="AAA"/>
    <property type="match status" value="1"/>
</dbReference>
<dbReference type="EMBL" id="BRLB01000019">
    <property type="protein sequence ID" value="GKX31616.1"/>
    <property type="molecule type" value="Genomic_DNA"/>
</dbReference>
<organism evidence="10 11">
    <name type="scientific">Vallitalea longa</name>
    <dbReference type="NCBI Taxonomy" id="2936439"/>
    <lineage>
        <taxon>Bacteria</taxon>
        <taxon>Bacillati</taxon>
        <taxon>Bacillota</taxon>
        <taxon>Clostridia</taxon>
        <taxon>Lachnospirales</taxon>
        <taxon>Vallitaleaceae</taxon>
        <taxon>Vallitalea</taxon>
    </lineage>
</organism>
<feature type="transmembrane region" description="Helical" evidence="7">
    <location>
        <begin position="264"/>
        <end position="286"/>
    </location>
</feature>
<evidence type="ECO:0000256" key="6">
    <source>
        <dbReference type="ARBA" id="ARBA00023136"/>
    </source>
</evidence>
<dbReference type="PANTHER" id="PTHR43394">
    <property type="entry name" value="ATP-DEPENDENT PERMEASE MDL1, MITOCHONDRIAL"/>
    <property type="match status" value="1"/>
</dbReference>
<dbReference type="PROSITE" id="PS00211">
    <property type="entry name" value="ABC_TRANSPORTER_1"/>
    <property type="match status" value="1"/>
</dbReference>
<dbReference type="InterPro" id="IPR036640">
    <property type="entry name" value="ABC1_TM_sf"/>
</dbReference>
<keyword evidence="3" id="KW-0547">Nucleotide-binding</keyword>
<dbReference type="Pfam" id="PF00005">
    <property type="entry name" value="ABC_tran"/>
    <property type="match status" value="1"/>
</dbReference>
<dbReference type="Gene3D" id="1.20.1560.10">
    <property type="entry name" value="ABC transporter type 1, transmembrane domain"/>
    <property type="match status" value="1"/>
</dbReference>
<dbReference type="PROSITE" id="PS50893">
    <property type="entry name" value="ABC_TRANSPORTER_2"/>
    <property type="match status" value="1"/>
</dbReference>
<dbReference type="GO" id="GO:0016887">
    <property type="term" value="F:ATP hydrolysis activity"/>
    <property type="evidence" value="ECO:0007669"/>
    <property type="project" value="InterPro"/>
</dbReference>
<dbReference type="Pfam" id="PF00664">
    <property type="entry name" value="ABC_membrane"/>
    <property type="match status" value="1"/>
</dbReference>
<reference evidence="10" key="1">
    <citation type="submission" date="2022-06" db="EMBL/GenBank/DDBJ databases">
        <title>Vallitalea longa sp. nov., an anaerobic bacterium isolated from marine sediment.</title>
        <authorList>
            <person name="Hirano S."/>
            <person name="Terahara T."/>
            <person name="Mori K."/>
            <person name="Hamada M."/>
            <person name="Matsumoto R."/>
            <person name="Kobayashi T."/>
        </authorList>
    </citation>
    <scope>NUCLEOTIDE SEQUENCE</scope>
    <source>
        <strain evidence="10">SH18-1</strain>
    </source>
</reference>
<keyword evidence="6 7" id="KW-0472">Membrane</keyword>
<dbReference type="Proteomes" id="UP001144256">
    <property type="component" value="Unassembled WGS sequence"/>
</dbReference>
<evidence type="ECO:0000256" key="2">
    <source>
        <dbReference type="ARBA" id="ARBA00022692"/>
    </source>
</evidence>
<dbReference type="GO" id="GO:0005524">
    <property type="term" value="F:ATP binding"/>
    <property type="evidence" value="ECO:0007669"/>
    <property type="project" value="UniProtKB-KW"/>
</dbReference>
<dbReference type="GO" id="GO:0005886">
    <property type="term" value="C:plasma membrane"/>
    <property type="evidence" value="ECO:0007669"/>
    <property type="project" value="UniProtKB-SubCell"/>
</dbReference>
<feature type="transmembrane region" description="Helical" evidence="7">
    <location>
        <begin position="153"/>
        <end position="172"/>
    </location>
</feature>
<feature type="domain" description="ABC transmembrane type-1" evidence="9">
    <location>
        <begin position="52"/>
        <end position="321"/>
    </location>
</feature>